<name>C6XYZ9_PEDHD</name>
<evidence type="ECO:0000256" key="7">
    <source>
        <dbReference type="ARBA" id="ARBA00023004"/>
    </source>
</evidence>
<evidence type="ECO:0000256" key="8">
    <source>
        <dbReference type="ARBA" id="ARBA00023065"/>
    </source>
</evidence>
<evidence type="ECO:0000313" key="14">
    <source>
        <dbReference type="Proteomes" id="UP000000852"/>
    </source>
</evidence>
<keyword evidence="7" id="KW-0408">Iron</keyword>
<keyword evidence="4" id="KW-0410">Iron transport</keyword>
<keyword evidence="6" id="KW-0732">Signal</keyword>
<dbReference type="InterPro" id="IPR008969">
    <property type="entry name" value="CarboxyPept-like_regulatory"/>
</dbReference>
<keyword evidence="8" id="KW-0406">Ion transport</keyword>
<dbReference type="GO" id="GO:0015344">
    <property type="term" value="F:siderophore uptake transmembrane transporter activity"/>
    <property type="evidence" value="ECO:0007669"/>
    <property type="project" value="TreeGrafter"/>
</dbReference>
<dbReference type="Gene3D" id="2.40.170.20">
    <property type="entry name" value="TonB-dependent receptor, beta-barrel domain"/>
    <property type="match status" value="1"/>
</dbReference>
<dbReference type="PANTHER" id="PTHR32552:SF68">
    <property type="entry name" value="FERRICHROME OUTER MEMBRANE TRANSPORTER_PHAGE RECEPTOR"/>
    <property type="match status" value="1"/>
</dbReference>
<dbReference type="PANTHER" id="PTHR32552">
    <property type="entry name" value="FERRICHROME IRON RECEPTOR-RELATED"/>
    <property type="match status" value="1"/>
</dbReference>
<evidence type="ECO:0000256" key="2">
    <source>
        <dbReference type="ARBA" id="ARBA00022448"/>
    </source>
</evidence>
<proteinExistence type="predicted"/>
<evidence type="ECO:0000256" key="1">
    <source>
        <dbReference type="ARBA" id="ARBA00004571"/>
    </source>
</evidence>
<dbReference type="InterPro" id="IPR036942">
    <property type="entry name" value="Beta-barrel_TonB_sf"/>
</dbReference>
<accession>C6XYZ9</accession>
<dbReference type="eggNOG" id="COG4771">
    <property type="taxonomic scope" value="Bacteria"/>
</dbReference>
<dbReference type="RefSeq" id="WP_012780434.1">
    <property type="nucleotide sequence ID" value="NC_013061.1"/>
</dbReference>
<keyword evidence="3" id="KW-1134">Transmembrane beta strand</keyword>
<evidence type="ECO:0000259" key="12">
    <source>
        <dbReference type="Pfam" id="PF00593"/>
    </source>
</evidence>
<dbReference type="OrthoDB" id="9803050at2"/>
<evidence type="ECO:0000256" key="11">
    <source>
        <dbReference type="ARBA" id="ARBA00023237"/>
    </source>
</evidence>
<keyword evidence="13" id="KW-0675">Receptor</keyword>
<dbReference type="GO" id="GO:0009279">
    <property type="term" value="C:cell outer membrane"/>
    <property type="evidence" value="ECO:0007669"/>
    <property type="project" value="UniProtKB-SubCell"/>
</dbReference>
<evidence type="ECO:0000256" key="5">
    <source>
        <dbReference type="ARBA" id="ARBA00022692"/>
    </source>
</evidence>
<dbReference type="Gene3D" id="2.170.130.10">
    <property type="entry name" value="TonB-dependent receptor, plug domain"/>
    <property type="match status" value="1"/>
</dbReference>
<keyword evidence="5" id="KW-0812">Transmembrane</keyword>
<dbReference type="STRING" id="485917.Phep_0255"/>
<evidence type="ECO:0000256" key="10">
    <source>
        <dbReference type="ARBA" id="ARBA00023136"/>
    </source>
</evidence>
<dbReference type="InterPro" id="IPR000531">
    <property type="entry name" value="Beta-barrel_TonB"/>
</dbReference>
<evidence type="ECO:0000256" key="9">
    <source>
        <dbReference type="ARBA" id="ARBA00023077"/>
    </source>
</evidence>
<organism evidence="13 14">
    <name type="scientific">Pedobacter heparinus (strain ATCC 13125 / DSM 2366 / CIP 104194 / JCM 7457 / NBRC 12017 / NCIMB 9290 / NRRL B-14731 / HIM 762-3)</name>
    <dbReference type="NCBI Taxonomy" id="485917"/>
    <lineage>
        <taxon>Bacteria</taxon>
        <taxon>Pseudomonadati</taxon>
        <taxon>Bacteroidota</taxon>
        <taxon>Sphingobacteriia</taxon>
        <taxon>Sphingobacteriales</taxon>
        <taxon>Sphingobacteriaceae</taxon>
        <taxon>Pedobacter</taxon>
    </lineage>
</organism>
<dbReference type="KEGG" id="phe:Phep_0255"/>
<dbReference type="EMBL" id="CP001681">
    <property type="protein sequence ID" value="ACU02481.1"/>
    <property type="molecule type" value="Genomic_DNA"/>
</dbReference>
<protein>
    <submittedName>
        <fullName evidence="13">TonB-dependent receptor</fullName>
    </submittedName>
</protein>
<dbReference type="InterPro" id="IPR039426">
    <property type="entry name" value="TonB-dep_rcpt-like"/>
</dbReference>
<dbReference type="HOGENOM" id="CLU_016599_0_0_10"/>
<keyword evidence="2" id="KW-0813">Transport</keyword>
<dbReference type="Proteomes" id="UP000000852">
    <property type="component" value="Chromosome"/>
</dbReference>
<evidence type="ECO:0000256" key="3">
    <source>
        <dbReference type="ARBA" id="ARBA00022452"/>
    </source>
</evidence>
<feature type="domain" description="TonB-dependent receptor-like beta-barrel" evidence="12">
    <location>
        <begin position="376"/>
        <end position="813"/>
    </location>
</feature>
<evidence type="ECO:0000256" key="4">
    <source>
        <dbReference type="ARBA" id="ARBA00022496"/>
    </source>
</evidence>
<reference evidence="13 14" key="1">
    <citation type="journal article" date="2009" name="Stand. Genomic Sci.">
        <title>Complete genome sequence of Pedobacter heparinus type strain (HIM 762-3).</title>
        <authorList>
            <person name="Han C."/>
            <person name="Spring S."/>
            <person name="Lapidus A."/>
            <person name="Del Rio T.G."/>
            <person name="Tice H."/>
            <person name="Copeland A."/>
            <person name="Cheng J.F."/>
            <person name="Lucas S."/>
            <person name="Chen F."/>
            <person name="Nolan M."/>
            <person name="Bruce D."/>
            <person name="Goodwin L."/>
            <person name="Pitluck S."/>
            <person name="Ivanova N."/>
            <person name="Mavromatis K."/>
            <person name="Mikhailova N."/>
            <person name="Pati A."/>
            <person name="Chen A."/>
            <person name="Palaniappan K."/>
            <person name="Land M."/>
            <person name="Hauser L."/>
            <person name="Chang Y.J."/>
            <person name="Jeffries C.C."/>
            <person name="Saunders E."/>
            <person name="Chertkov O."/>
            <person name="Brettin T."/>
            <person name="Goker M."/>
            <person name="Rohde M."/>
            <person name="Bristow J."/>
            <person name="Eisen J.A."/>
            <person name="Markowitz V."/>
            <person name="Hugenholtz P."/>
            <person name="Kyrpides N.C."/>
            <person name="Klenk H.P."/>
            <person name="Detter J.C."/>
        </authorList>
    </citation>
    <scope>NUCLEOTIDE SEQUENCE [LARGE SCALE GENOMIC DNA]</scope>
    <source>
        <strain evidence="14">ATCC 13125 / DSM 2366 / CIP 104194 / JCM 7457 / NBRC 12017 / NCIMB 9290 / NRRL B-14731 / HIM 762-3</strain>
    </source>
</reference>
<dbReference type="Pfam" id="PF13715">
    <property type="entry name" value="CarbopepD_reg_2"/>
    <property type="match status" value="1"/>
</dbReference>
<keyword evidence="14" id="KW-1185">Reference proteome</keyword>
<comment type="subcellular location">
    <subcellularLocation>
        <location evidence="1">Cell outer membrane</location>
        <topology evidence="1">Multi-pass membrane protein</topology>
    </subcellularLocation>
</comment>
<evidence type="ECO:0000313" key="13">
    <source>
        <dbReference type="EMBL" id="ACU02481.1"/>
    </source>
</evidence>
<dbReference type="SUPFAM" id="SSF49464">
    <property type="entry name" value="Carboxypeptidase regulatory domain-like"/>
    <property type="match status" value="1"/>
</dbReference>
<evidence type="ECO:0000256" key="6">
    <source>
        <dbReference type="ARBA" id="ARBA00022729"/>
    </source>
</evidence>
<keyword evidence="9" id="KW-0798">TonB box</keyword>
<gene>
    <name evidence="13" type="ordered locus">Phep_0255</name>
</gene>
<sequence>MFYRIIRQQSFLPVLFLFVLSGQSLFAQQKNLLASKVTISLPADSLIKNLLRLELKTRNNFAFDPDQLRSIKIPEQFFVQTALSTVLEKILSGTNLVFSQIGNDIVIAPKKGVIWTIHGHVRDKSSGEELMGATLQIQALEVGVNTNQYGFYSISVPEGDYLIKVSNPGYLDFEKRVKLNGNRQEEIELLLKERQLEEVVIRQSIITPNPILRNELNFAAKQLNNTPYYAGETDVMKRLQMENGIKALTEGSSGLFVRGGNADQNLILLDEAIVYNPSHLYGLVSVFNADAVNNLQVYRDYMPANYGGRLSSVIVNRMAEGNSKEFHLNGGINLMSARLAVEGPIVKDKGSFIVAYRRSLLDVFHSKFKLFNPNSVYYDINAKANYKLNRDNSVFYSVYLGKDHLLSENSYTNNWGNLTSTLRWNHVFSSRVFLNVSAIYSNYSNLLDLNADTLSQKSQWSTGVKDLTLKADYTYYRTPSNQIKFGLSGIYHQFSPGEMFNQEAFEFNISRDKSFESALYYSQQISLSKLFELNYGLRLGFFRNSEEKRNIFDAEGNRLKKYDHKFFVKPEPRVNISYLPTANQRFFVTYNLNYQYLQLIQNSTLAFSSLEPWVPASANIKPQRSNHFALGYRYSPANYLFSISVYYKKLDNQLDLIGHAQIIRNPEVRDQLRAGTSNAYGVEVEMNKTAGKFSGTLAYSYSRVYRKISDINFGERFVANYDIPHELKLTARYEFNNSLSVQSFFTYSTGRPLTLPVGYYQHDGLNVPIFEGRNTSRFPDFSRLDVSAQYRLQSHLSGRRSLQHTISIGAYNLYNRKNPLYYHLNSSSFESKGSTIEYGFGFYPWVAYSFKI</sequence>
<dbReference type="Pfam" id="PF00593">
    <property type="entry name" value="TonB_dep_Rec_b-barrel"/>
    <property type="match status" value="1"/>
</dbReference>
<dbReference type="SUPFAM" id="SSF56935">
    <property type="entry name" value="Porins"/>
    <property type="match status" value="1"/>
</dbReference>
<dbReference type="InterPro" id="IPR037066">
    <property type="entry name" value="Plug_dom_sf"/>
</dbReference>
<dbReference type="Gene3D" id="2.60.40.1120">
    <property type="entry name" value="Carboxypeptidase-like, regulatory domain"/>
    <property type="match status" value="1"/>
</dbReference>
<keyword evidence="10" id="KW-0472">Membrane</keyword>
<dbReference type="AlphaFoldDB" id="C6XYZ9"/>
<keyword evidence="11" id="KW-0998">Cell outer membrane</keyword>